<feature type="non-terminal residue" evidence="3">
    <location>
        <position position="178"/>
    </location>
</feature>
<reference evidence="3" key="1">
    <citation type="submission" date="2021-04" db="EMBL/GenBank/DDBJ databases">
        <authorList>
            <consortium name="Molecular Ecology Group"/>
        </authorList>
    </citation>
    <scope>NUCLEOTIDE SEQUENCE</scope>
</reference>
<dbReference type="Proteomes" id="UP000678393">
    <property type="component" value="Unassembled WGS sequence"/>
</dbReference>
<proteinExistence type="inferred from homology"/>
<evidence type="ECO:0000313" key="3">
    <source>
        <dbReference type="EMBL" id="CAG5126118.1"/>
    </source>
</evidence>
<keyword evidence="4" id="KW-1185">Reference proteome</keyword>
<dbReference type="GO" id="GO:0016485">
    <property type="term" value="P:protein processing"/>
    <property type="evidence" value="ECO:0007669"/>
    <property type="project" value="TreeGrafter"/>
</dbReference>
<dbReference type="PROSITE" id="PS51885">
    <property type="entry name" value="NEPRILYSIN"/>
    <property type="match status" value="1"/>
</dbReference>
<dbReference type="InterPro" id="IPR024079">
    <property type="entry name" value="MetalloPept_cat_dom_sf"/>
</dbReference>
<protein>
    <recommendedName>
        <fullName evidence="2">Peptidase M13 C-terminal domain-containing protein</fullName>
    </recommendedName>
</protein>
<organism evidence="3 4">
    <name type="scientific">Candidula unifasciata</name>
    <dbReference type="NCBI Taxonomy" id="100452"/>
    <lineage>
        <taxon>Eukaryota</taxon>
        <taxon>Metazoa</taxon>
        <taxon>Spiralia</taxon>
        <taxon>Lophotrochozoa</taxon>
        <taxon>Mollusca</taxon>
        <taxon>Gastropoda</taxon>
        <taxon>Heterobranchia</taxon>
        <taxon>Euthyneura</taxon>
        <taxon>Panpulmonata</taxon>
        <taxon>Eupulmonata</taxon>
        <taxon>Stylommatophora</taxon>
        <taxon>Helicina</taxon>
        <taxon>Helicoidea</taxon>
        <taxon>Geomitridae</taxon>
        <taxon>Candidula</taxon>
    </lineage>
</organism>
<dbReference type="InterPro" id="IPR000718">
    <property type="entry name" value="Peptidase_M13"/>
</dbReference>
<dbReference type="EMBL" id="CAJHNH020002257">
    <property type="protein sequence ID" value="CAG5126118.1"/>
    <property type="molecule type" value="Genomic_DNA"/>
</dbReference>
<dbReference type="GO" id="GO:0004222">
    <property type="term" value="F:metalloendopeptidase activity"/>
    <property type="evidence" value="ECO:0007669"/>
    <property type="project" value="InterPro"/>
</dbReference>
<evidence type="ECO:0000256" key="1">
    <source>
        <dbReference type="ARBA" id="ARBA00007357"/>
    </source>
</evidence>
<accession>A0A8S3ZD72</accession>
<comment type="caution">
    <text evidence="3">The sequence shown here is derived from an EMBL/GenBank/DDBJ whole genome shotgun (WGS) entry which is preliminary data.</text>
</comment>
<evidence type="ECO:0000259" key="2">
    <source>
        <dbReference type="Pfam" id="PF01431"/>
    </source>
</evidence>
<comment type="similarity">
    <text evidence="1">Belongs to the peptidase M13 family.</text>
</comment>
<sequence>SVNYAGSGLVFGHEIVHAFDNTGIKYSKEGVPGEWWNNEILQVFQERAQCLVEQYNHYFYKPARAYVDGDLTLGENIADNAGIKLAYRAYKKHVARQEQEEQEFPGVPYTDEQVFFIKFAQNWCLVETAEAAKSQIRDVHSPSPFRVIGSLQNSKDFPRVFNCPVGSPMNPKKKCEVW</sequence>
<gene>
    <name evidence="3" type="ORF">CUNI_LOCUS11676</name>
</gene>
<dbReference type="Pfam" id="PF01431">
    <property type="entry name" value="Peptidase_M13"/>
    <property type="match status" value="1"/>
</dbReference>
<dbReference type="AlphaFoldDB" id="A0A8S3ZD72"/>
<dbReference type="Gene3D" id="3.40.390.10">
    <property type="entry name" value="Collagenase (Catalytic Domain)"/>
    <property type="match status" value="1"/>
</dbReference>
<dbReference type="PRINTS" id="PR00786">
    <property type="entry name" value="NEPRILYSIN"/>
</dbReference>
<dbReference type="PANTHER" id="PTHR11733:SF167">
    <property type="entry name" value="FI17812P1-RELATED"/>
    <property type="match status" value="1"/>
</dbReference>
<dbReference type="PANTHER" id="PTHR11733">
    <property type="entry name" value="ZINC METALLOPROTEASE FAMILY M13 NEPRILYSIN-RELATED"/>
    <property type="match status" value="1"/>
</dbReference>
<evidence type="ECO:0000313" key="4">
    <source>
        <dbReference type="Proteomes" id="UP000678393"/>
    </source>
</evidence>
<name>A0A8S3ZD72_9EUPU</name>
<dbReference type="GO" id="GO:0005886">
    <property type="term" value="C:plasma membrane"/>
    <property type="evidence" value="ECO:0007669"/>
    <property type="project" value="TreeGrafter"/>
</dbReference>
<feature type="domain" description="Peptidase M13 C-terminal" evidence="2">
    <location>
        <begin position="1"/>
        <end position="177"/>
    </location>
</feature>
<dbReference type="InterPro" id="IPR018497">
    <property type="entry name" value="Peptidase_M13_C"/>
</dbReference>
<dbReference type="OrthoDB" id="6475849at2759"/>
<dbReference type="SUPFAM" id="SSF55486">
    <property type="entry name" value="Metalloproteases ('zincins'), catalytic domain"/>
    <property type="match status" value="1"/>
</dbReference>
<dbReference type="CDD" id="cd08662">
    <property type="entry name" value="M13"/>
    <property type="match status" value="1"/>
</dbReference>